<protein>
    <recommendedName>
        <fullName evidence="3">Ribosome-binding factor A</fullName>
    </recommendedName>
</protein>
<reference evidence="1 2" key="1">
    <citation type="submission" date="2019-07" db="EMBL/GenBank/DDBJ databases">
        <authorList>
            <person name="Jastrzebski P J."/>
            <person name="Paukszto L."/>
            <person name="Jastrzebski P J."/>
        </authorList>
    </citation>
    <scope>NUCLEOTIDE SEQUENCE [LARGE SCALE GENOMIC DNA]</scope>
    <source>
        <strain evidence="1 2">WMS-il1</strain>
    </source>
</reference>
<dbReference type="SUPFAM" id="SSF89919">
    <property type="entry name" value="Ribosome-binding factor A, RbfA"/>
    <property type="match status" value="1"/>
</dbReference>
<organism evidence="1 2">
    <name type="scientific">Hymenolepis diminuta</name>
    <name type="common">Rat tapeworm</name>
    <dbReference type="NCBI Taxonomy" id="6216"/>
    <lineage>
        <taxon>Eukaryota</taxon>
        <taxon>Metazoa</taxon>
        <taxon>Spiralia</taxon>
        <taxon>Lophotrochozoa</taxon>
        <taxon>Platyhelminthes</taxon>
        <taxon>Cestoda</taxon>
        <taxon>Eucestoda</taxon>
        <taxon>Cyclophyllidea</taxon>
        <taxon>Hymenolepididae</taxon>
        <taxon>Hymenolepis</taxon>
    </lineage>
</organism>
<dbReference type="Proteomes" id="UP000321570">
    <property type="component" value="Unassembled WGS sequence"/>
</dbReference>
<dbReference type="InterPro" id="IPR023799">
    <property type="entry name" value="RbfA_dom_sf"/>
</dbReference>
<dbReference type="InterPro" id="IPR015946">
    <property type="entry name" value="KH_dom-like_a/b"/>
</dbReference>
<sequence length="249" mass="29559">MFTGHIYRYFSFNINRRLINKVFYSHVTKTLDNSCNVFPFLSDREDIRLLRKYKRKLQTLLCSDEVNEQLNLVRIANISNISEGRALTVFWTLDKRPSDDLLAHKVDAVLQANSKIIKQKLERGNAYRKLPPLEFICLSSEDQLDQVKGQINYQSCKINKPTTMYGLNWLEYAKYIRKKSETEKAMRLNEDEEQFFDEDSTASRKSTTTKWAKMWREQNNANLISRRERKKSHRMLGLWNLEKEMEELG</sequence>
<dbReference type="Gene3D" id="3.30.300.20">
    <property type="match status" value="1"/>
</dbReference>
<dbReference type="AlphaFoldDB" id="A0A564Y3P0"/>
<evidence type="ECO:0000313" key="1">
    <source>
        <dbReference type="EMBL" id="VUZ41599.1"/>
    </source>
</evidence>
<evidence type="ECO:0008006" key="3">
    <source>
        <dbReference type="Google" id="ProtNLM"/>
    </source>
</evidence>
<dbReference type="EMBL" id="CABIJS010000066">
    <property type="protein sequence ID" value="VUZ41599.1"/>
    <property type="molecule type" value="Genomic_DNA"/>
</dbReference>
<name>A0A564Y3P0_HYMDI</name>
<proteinExistence type="predicted"/>
<accession>A0A564Y3P0</accession>
<evidence type="ECO:0000313" key="2">
    <source>
        <dbReference type="Proteomes" id="UP000321570"/>
    </source>
</evidence>
<keyword evidence="2" id="KW-1185">Reference proteome</keyword>
<gene>
    <name evidence="1" type="ORF">WMSIL1_LOCUS2469</name>
</gene>